<dbReference type="Proteomes" id="UP001424741">
    <property type="component" value="Unassembled WGS sequence"/>
</dbReference>
<evidence type="ECO:0000256" key="2">
    <source>
        <dbReference type="ARBA" id="ARBA00022723"/>
    </source>
</evidence>
<evidence type="ECO:0000256" key="3">
    <source>
        <dbReference type="ARBA" id="ARBA00022833"/>
    </source>
</evidence>
<evidence type="ECO:0000256" key="6">
    <source>
        <dbReference type="ARBA" id="ARBA00048451"/>
    </source>
</evidence>
<sequence length="308" mass="32856">MSMSERASQESRKPLLAAIEAGGTKFVCAVGYDPFEPLREHRFPTRDPETTMAEAAEFFKQAIADFGEISSMAVGAFGPVDVRPDSEGYGSILTTPKPGWKGTNLIKELRSRIGDSFTVHVDTDVNAAAVGEALYGAARGKRHVAYITVGTGVGGGVLYDGKPLLGILHPEIGHMSVPDLEGSGSGSSSVCPFHECCLEGKASGPAIQSRWGTPGYELPDDHEAWNLEAAYLAHAAVNLTATWAPEIIVFGGGVLQKPGLLEKIREKFSELAGGYWELPDLEEYIQMAELDQKAGIVGTLTLASRMTS</sequence>
<dbReference type="InterPro" id="IPR000600">
    <property type="entry name" value="ROK"/>
</dbReference>
<reference evidence="7 8" key="1">
    <citation type="submission" date="2024-02" db="EMBL/GenBank/DDBJ databases">
        <title>Rubritalea halochordaticola NBRC 107102.</title>
        <authorList>
            <person name="Ichikawa N."/>
            <person name="Katano-Makiyama Y."/>
            <person name="Hidaka K."/>
        </authorList>
    </citation>
    <scope>NUCLEOTIDE SEQUENCE [LARGE SCALE GENOMIC DNA]</scope>
    <source>
        <strain evidence="7 8">NBRC 107102</strain>
    </source>
</reference>
<evidence type="ECO:0000313" key="8">
    <source>
        <dbReference type="Proteomes" id="UP001424741"/>
    </source>
</evidence>
<dbReference type="PANTHER" id="PTHR42742:SF3">
    <property type="entry name" value="FRUCTOKINASE"/>
    <property type="match status" value="1"/>
</dbReference>
<accession>A0ABP9V1A0</accession>
<evidence type="ECO:0000256" key="1">
    <source>
        <dbReference type="ARBA" id="ARBA00001946"/>
    </source>
</evidence>
<keyword evidence="3" id="KW-0862">Zinc</keyword>
<dbReference type="EC" id="2.7.1.4" evidence="5"/>
<evidence type="ECO:0000256" key="4">
    <source>
        <dbReference type="ARBA" id="ARBA00022842"/>
    </source>
</evidence>
<dbReference type="PANTHER" id="PTHR42742">
    <property type="entry name" value="TRANSCRIPTIONAL REPRESSOR MPRA"/>
    <property type="match status" value="1"/>
</dbReference>
<protein>
    <recommendedName>
        <fullName evidence="5">fructokinase</fullName>
        <ecNumber evidence="5">2.7.1.4</ecNumber>
    </recommendedName>
</protein>
<dbReference type="EMBL" id="BAABRL010000007">
    <property type="protein sequence ID" value="GAA5496288.1"/>
    <property type="molecule type" value="Genomic_DNA"/>
</dbReference>
<comment type="cofactor">
    <cofactor evidence="1">
        <name>Mg(2+)</name>
        <dbReference type="ChEBI" id="CHEBI:18420"/>
    </cofactor>
</comment>
<dbReference type="InterPro" id="IPR043129">
    <property type="entry name" value="ATPase_NBD"/>
</dbReference>
<evidence type="ECO:0000256" key="5">
    <source>
        <dbReference type="ARBA" id="ARBA00038887"/>
    </source>
</evidence>
<proteinExistence type="predicted"/>
<comment type="catalytic activity">
    <reaction evidence="6">
        <text>D-fructose + ATP = D-fructose 6-phosphate + ADP + H(+)</text>
        <dbReference type="Rhea" id="RHEA:16125"/>
        <dbReference type="ChEBI" id="CHEBI:15378"/>
        <dbReference type="ChEBI" id="CHEBI:30616"/>
        <dbReference type="ChEBI" id="CHEBI:37721"/>
        <dbReference type="ChEBI" id="CHEBI:61527"/>
        <dbReference type="ChEBI" id="CHEBI:456216"/>
        <dbReference type="EC" id="2.7.1.4"/>
    </reaction>
</comment>
<dbReference type="InterPro" id="IPR051804">
    <property type="entry name" value="Carb_Metab_Reg_Kinase/Isom"/>
</dbReference>
<evidence type="ECO:0000313" key="7">
    <source>
        <dbReference type="EMBL" id="GAA5496288.1"/>
    </source>
</evidence>
<dbReference type="SUPFAM" id="SSF53067">
    <property type="entry name" value="Actin-like ATPase domain"/>
    <property type="match status" value="1"/>
</dbReference>
<organism evidence="7 8">
    <name type="scientific">Rubritalea halochordaticola</name>
    <dbReference type="NCBI Taxonomy" id="714537"/>
    <lineage>
        <taxon>Bacteria</taxon>
        <taxon>Pseudomonadati</taxon>
        <taxon>Verrucomicrobiota</taxon>
        <taxon>Verrucomicrobiia</taxon>
        <taxon>Verrucomicrobiales</taxon>
        <taxon>Rubritaleaceae</taxon>
        <taxon>Rubritalea</taxon>
    </lineage>
</organism>
<comment type="caution">
    <text evidence="7">The sequence shown here is derived from an EMBL/GenBank/DDBJ whole genome shotgun (WGS) entry which is preliminary data.</text>
</comment>
<keyword evidence="2" id="KW-0479">Metal-binding</keyword>
<dbReference type="CDD" id="cd24067">
    <property type="entry name" value="ASKHA_NBD_ROK_BsFRK-like"/>
    <property type="match status" value="1"/>
</dbReference>
<dbReference type="InterPro" id="IPR049874">
    <property type="entry name" value="ROK_cs"/>
</dbReference>
<keyword evidence="4" id="KW-0460">Magnesium</keyword>
<keyword evidence="8" id="KW-1185">Reference proteome</keyword>
<gene>
    <name evidence="7" type="primary">gmuE</name>
    <name evidence="7" type="ORF">Rhal01_02471</name>
</gene>
<dbReference type="Gene3D" id="3.30.420.40">
    <property type="match status" value="2"/>
</dbReference>
<dbReference type="PROSITE" id="PS01125">
    <property type="entry name" value="ROK"/>
    <property type="match status" value="1"/>
</dbReference>
<name>A0ABP9V1A0_9BACT</name>
<dbReference type="Pfam" id="PF00480">
    <property type="entry name" value="ROK"/>
    <property type="match status" value="1"/>
</dbReference>